<feature type="transmembrane region" description="Helical" evidence="8">
    <location>
        <begin position="402"/>
        <end position="421"/>
    </location>
</feature>
<dbReference type="PANTHER" id="PTHR47019">
    <property type="entry name" value="LIPID II FLIPPASE MURJ"/>
    <property type="match status" value="1"/>
</dbReference>
<comment type="subcellular location">
    <subcellularLocation>
        <location evidence="1 8">Cell membrane</location>
        <topology evidence="1 8">Multi-pass membrane protein</topology>
    </subcellularLocation>
</comment>
<evidence type="ECO:0000256" key="8">
    <source>
        <dbReference type="HAMAP-Rule" id="MF_02078"/>
    </source>
</evidence>
<evidence type="ECO:0000256" key="5">
    <source>
        <dbReference type="ARBA" id="ARBA00022984"/>
    </source>
</evidence>
<evidence type="ECO:0000256" key="9">
    <source>
        <dbReference type="PIRNR" id="PIRNR002869"/>
    </source>
</evidence>
<feature type="transmembrane region" description="Helical" evidence="8">
    <location>
        <begin position="267"/>
        <end position="287"/>
    </location>
</feature>
<evidence type="ECO:0000256" key="2">
    <source>
        <dbReference type="ARBA" id="ARBA00022475"/>
    </source>
</evidence>
<dbReference type="GO" id="GO:0009252">
    <property type="term" value="P:peptidoglycan biosynthetic process"/>
    <property type="evidence" value="ECO:0007669"/>
    <property type="project" value="UniProtKB-UniRule"/>
</dbReference>
<proteinExistence type="inferred from homology"/>
<evidence type="ECO:0000313" key="11">
    <source>
        <dbReference type="Proteomes" id="UP000278804"/>
    </source>
</evidence>
<sequence>MKKNAIVLILLMVVNKFFGIFRELLLAKYFGATAITDAYIIASSIPNSLFSFIATGITTSFIPIFSKIHKREGSDKAEGFTSNIINILLVVFVGVILLAEIFTEPLVRLFASGFNAETMALAVSFTRITLLAVFFQTILAVLQGYLQIKERFAAHGISYVIMNIVIVISIILSKGNSIYLLAYGVTFAIASQSLFIYLIAKRSGYKHQFKLKVRDEHIKIMLVMAVPVIIGSSIDQVNASFDKTIASGVIEGGISIVNYSNKISDSIIGLFVSSIITVLFPAMAKFAANGDHDGLKKSISNTLIAVNMIVVPATLGMMVLSQPLVQLFFGRGAFTPEAVVLTSNVLIASCLGLIVNANAMILLRVFYSLGDTRRPVVYGAISVGANIVASLFFVQFMGLPGLTLGTSISKLFYFILIYYFLYKMIGDFNNQYIFKTVLKLIVSGSIMAAAVFFAYPFISAKLSLVTGLVLVVLLKIVVYFVAVKLMRIEEFDQALDSVKAKFISKLKH</sequence>
<feature type="transmembrane region" description="Helical" evidence="8">
    <location>
        <begin position="178"/>
        <end position="200"/>
    </location>
</feature>
<keyword evidence="7 8" id="KW-0472">Membrane</keyword>
<evidence type="ECO:0000313" key="10">
    <source>
        <dbReference type="EMBL" id="AZK44116.1"/>
    </source>
</evidence>
<feature type="transmembrane region" description="Helical" evidence="8">
    <location>
        <begin position="49"/>
        <end position="68"/>
    </location>
</feature>
<dbReference type="InterPro" id="IPR004268">
    <property type="entry name" value="MurJ"/>
</dbReference>
<dbReference type="GO" id="GO:0005886">
    <property type="term" value="C:plasma membrane"/>
    <property type="evidence" value="ECO:0007669"/>
    <property type="project" value="UniProtKB-SubCell"/>
</dbReference>
<dbReference type="Pfam" id="PF03023">
    <property type="entry name" value="MurJ"/>
    <property type="match status" value="1"/>
</dbReference>
<feature type="transmembrane region" description="Helical" evidence="8">
    <location>
        <begin position="80"/>
        <end position="99"/>
    </location>
</feature>
<dbReference type="PANTHER" id="PTHR47019:SF1">
    <property type="entry name" value="LIPID II FLIPPASE MURJ"/>
    <property type="match status" value="1"/>
</dbReference>
<protein>
    <recommendedName>
        <fullName evidence="8">Probable lipid II flippase MurJ</fullName>
    </recommendedName>
</protein>
<feature type="transmembrane region" description="Helical" evidence="8">
    <location>
        <begin position="119"/>
        <end position="140"/>
    </location>
</feature>
<dbReference type="UniPathway" id="UPA00219"/>
<feature type="transmembrane region" description="Helical" evidence="8">
    <location>
        <begin position="340"/>
        <end position="363"/>
    </location>
</feature>
<gene>
    <name evidence="8 10" type="primary">murJ</name>
    <name evidence="10" type="ORF">EEI45_04560</name>
</gene>
<feature type="transmembrane region" description="Helical" evidence="8">
    <location>
        <begin position="433"/>
        <end position="458"/>
    </location>
</feature>
<dbReference type="NCBIfam" id="TIGR01695">
    <property type="entry name" value="murJ_mviN"/>
    <property type="match status" value="1"/>
</dbReference>
<dbReference type="EMBL" id="CP034234">
    <property type="protein sequence ID" value="AZK44116.1"/>
    <property type="molecule type" value="Genomic_DNA"/>
</dbReference>
<comment type="function">
    <text evidence="8 9">Involved in peptidoglycan biosynthesis. Transports lipid-linked peptidoglycan precursors from the inner to the outer leaflet of the cytoplasmic membrane.</text>
</comment>
<evidence type="ECO:0000256" key="7">
    <source>
        <dbReference type="ARBA" id="ARBA00023136"/>
    </source>
</evidence>
<keyword evidence="8 9" id="KW-0813">Transport</keyword>
<evidence type="ECO:0000256" key="6">
    <source>
        <dbReference type="ARBA" id="ARBA00022989"/>
    </source>
</evidence>
<comment type="pathway">
    <text evidence="8">Cell wall biogenesis; peptidoglycan biosynthesis.</text>
</comment>
<dbReference type="GO" id="GO:0071555">
    <property type="term" value="P:cell wall organization"/>
    <property type="evidence" value="ECO:0007669"/>
    <property type="project" value="UniProtKB-UniRule"/>
</dbReference>
<feature type="transmembrane region" description="Helical" evidence="8">
    <location>
        <begin position="152"/>
        <end position="172"/>
    </location>
</feature>
<dbReference type="GO" id="GO:0008360">
    <property type="term" value="P:regulation of cell shape"/>
    <property type="evidence" value="ECO:0007669"/>
    <property type="project" value="UniProtKB-UniRule"/>
</dbReference>
<keyword evidence="2 8" id="KW-1003">Cell membrane</keyword>
<feature type="transmembrane region" description="Helical" evidence="8">
    <location>
        <begin position="464"/>
        <end position="483"/>
    </location>
</feature>
<dbReference type="Proteomes" id="UP000278804">
    <property type="component" value="Chromosome"/>
</dbReference>
<keyword evidence="3 8" id="KW-0812">Transmembrane</keyword>
<feature type="transmembrane region" description="Helical" evidence="8">
    <location>
        <begin position="299"/>
        <end position="320"/>
    </location>
</feature>
<dbReference type="HAMAP" id="MF_02078">
    <property type="entry name" value="MurJ_MviN"/>
    <property type="match status" value="1"/>
</dbReference>
<dbReference type="RefSeq" id="WP_125164299.1">
    <property type="nucleotide sequence ID" value="NZ_CP034234.1"/>
</dbReference>
<reference evidence="10 11" key="1">
    <citation type="journal article" date="2020" name="Int. J. Syst. Evol. Microbiol.">
        <title>Description of Erysipelothrix piscisicarius sp. nov., an emergent fish pathogen, and assessment of virulence using a tiger barb (Puntigrus tetrazona) infection model.</title>
        <authorList>
            <person name="Pomaranski E.K."/>
            <person name="Griffin M.J."/>
            <person name="Camus A.C."/>
            <person name="Armwood A.R."/>
            <person name="Shelley J."/>
            <person name="Waldbieser G.C."/>
            <person name="LaFrentz B.R."/>
            <person name="Garcia J.C."/>
            <person name="Yanong R."/>
            <person name="Soto E."/>
        </authorList>
    </citation>
    <scope>NUCLEOTIDE SEQUENCE [LARGE SCALE GENOMIC DNA]</scope>
    <source>
        <strain evidence="10 11">15TAL0474</strain>
    </source>
</reference>
<dbReference type="PIRSF" id="PIRSF002869">
    <property type="entry name" value="MviN"/>
    <property type="match status" value="1"/>
</dbReference>
<keyword evidence="8 9" id="KW-0961">Cell wall biogenesis/degradation</keyword>
<name>A0A3S8RMG7_9FIRM</name>
<keyword evidence="6 8" id="KW-1133">Transmembrane helix</keyword>
<evidence type="ECO:0000256" key="3">
    <source>
        <dbReference type="ARBA" id="ARBA00022692"/>
    </source>
</evidence>
<keyword evidence="11" id="KW-1185">Reference proteome</keyword>
<dbReference type="PRINTS" id="PR01806">
    <property type="entry name" value="VIRFACTRMVIN"/>
</dbReference>
<evidence type="ECO:0000256" key="4">
    <source>
        <dbReference type="ARBA" id="ARBA00022960"/>
    </source>
</evidence>
<dbReference type="GO" id="GO:0015648">
    <property type="term" value="F:lipid-linked peptidoglycan transporter activity"/>
    <property type="evidence" value="ECO:0007669"/>
    <property type="project" value="UniProtKB-UniRule"/>
</dbReference>
<dbReference type="AlphaFoldDB" id="A0A3S8RMG7"/>
<dbReference type="GO" id="GO:0034204">
    <property type="term" value="P:lipid translocation"/>
    <property type="evidence" value="ECO:0007669"/>
    <property type="project" value="TreeGrafter"/>
</dbReference>
<feature type="transmembrane region" description="Helical" evidence="8">
    <location>
        <begin position="375"/>
        <end position="396"/>
    </location>
</feature>
<keyword evidence="4 8" id="KW-0133">Cell shape</keyword>
<dbReference type="InterPro" id="IPR051050">
    <property type="entry name" value="Lipid_II_flippase_MurJ/MviN"/>
</dbReference>
<evidence type="ECO:0000256" key="1">
    <source>
        <dbReference type="ARBA" id="ARBA00004651"/>
    </source>
</evidence>
<organism evidence="10 11">
    <name type="scientific">Erysipelothrix piscisicarius</name>
    <dbReference type="NCBI Taxonomy" id="2485784"/>
    <lineage>
        <taxon>Bacteria</taxon>
        <taxon>Bacillati</taxon>
        <taxon>Bacillota</taxon>
        <taxon>Erysipelotrichia</taxon>
        <taxon>Erysipelotrichales</taxon>
        <taxon>Erysipelotrichaceae</taxon>
        <taxon>Erysipelothrix</taxon>
    </lineage>
</organism>
<dbReference type="CDD" id="cd13123">
    <property type="entry name" value="MATE_MurJ_like"/>
    <property type="match status" value="1"/>
</dbReference>
<keyword evidence="5 8" id="KW-0573">Peptidoglycan synthesis</keyword>
<comment type="similarity">
    <text evidence="8 9">Belongs to the MurJ/MviN family.</text>
</comment>
<accession>A0A3S8RMG7</accession>
<dbReference type="KEGG" id="eri:EEI45_04560"/>
<feature type="transmembrane region" description="Helical" evidence="8">
    <location>
        <begin position="220"/>
        <end position="239"/>
    </location>
</feature>